<dbReference type="FunFam" id="1.50.40.10:FF:000003">
    <property type="entry name" value="Putative calcium-binding mitochondrial carrier protein scamc-2"/>
    <property type="match status" value="1"/>
</dbReference>
<evidence type="ECO:0000256" key="8">
    <source>
        <dbReference type="ARBA" id="ARBA00022837"/>
    </source>
</evidence>
<evidence type="ECO:0000256" key="7">
    <source>
        <dbReference type="ARBA" id="ARBA00022792"/>
    </source>
</evidence>
<keyword evidence="7" id="KW-0999">Mitochondrion inner membrane</keyword>
<feature type="repeat" description="Solcar" evidence="12">
    <location>
        <begin position="278"/>
        <end position="363"/>
    </location>
</feature>
<evidence type="ECO:0000256" key="13">
    <source>
        <dbReference type="RuleBase" id="RU000488"/>
    </source>
</evidence>
<feature type="domain" description="EF-hand" evidence="14">
    <location>
        <begin position="10"/>
        <end position="45"/>
    </location>
</feature>
<keyword evidence="16" id="KW-1185">Reference proteome</keyword>
<reference evidence="15" key="1">
    <citation type="submission" date="2019-08" db="EMBL/GenBank/DDBJ databases">
        <title>The improved chromosome-level genome for the pearl oyster Pinctada fucata martensii using PacBio sequencing and Hi-C.</title>
        <authorList>
            <person name="Zheng Z."/>
        </authorList>
    </citation>
    <scope>NUCLEOTIDE SEQUENCE</scope>
    <source>
        <strain evidence="15">ZZ-2019</strain>
        <tissue evidence="15">Adductor muscle</tissue>
    </source>
</reference>
<dbReference type="GO" id="GO:0005509">
    <property type="term" value="F:calcium ion binding"/>
    <property type="evidence" value="ECO:0007669"/>
    <property type="project" value="InterPro"/>
</dbReference>
<sequence length="463" mass="52553">MPEEKAMSKEEEKKLNELFNKLDVNKDGKIDMHDLTQALSDMRVPQLPGHAKEFFKKHDSDKDGQIDFKEFVKYVTEHEKKLRLYFRDIDINKDGSIDAQEICDSFRKMGINMELSEAEKLLKRMDKDGTLKIDWNEWRDYLILTPTSSIKDILHYWRHSTIIDVGDNTIIPDDFTEEELKTGLWWRNLMAGGAAGAVSRTCTAPLDRIKVMLQVHGTGKNQYGVISAFKHMYQEGGFKSMWRGNGINVLKIAPESAIKFMAYENYKRLIHGDDKSDLKVWERLVSGSLAGATAQTIIYPGEVLKTRLALRKTGQYSGIIDCAKKVYRTEGARVFYRGYVPNILGIIPYAGIDLAIYETIKRTYMKKYENKDPGIMVLLACGTISSTCGQLASYPLALIRTKLQAQGSKPDSMTGLFKKIVKQDGVLGLYRGIVPNFMKVIPAVGISYVVYEYSRKWLGLSSS</sequence>
<keyword evidence="10" id="KW-0496">Mitochondrion</keyword>
<feature type="repeat" description="Solcar" evidence="12">
    <location>
        <begin position="183"/>
        <end position="269"/>
    </location>
</feature>
<keyword evidence="6" id="KW-0677">Repeat</keyword>
<dbReference type="AlphaFoldDB" id="A0AA88XL34"/>
<dbReference type="PRINTS" id="PR00926">
    <property type="entry name" value="MITOCARRIER"/>
</dbReference>
<keyword evidence="4 12" id="KW-0812">Transmembrane</keyword>
<dbReference type="InterPro" id="IPR002167">
    <property type="entry name" value="GDC-like"/>
</dbReference>
<evidence type="ECO:0000256" key="4">
    <source>
        <dbReference type="ARBA" id="ARBA00022692"/>
    </source>
</evidence>
<evidence type="ECO:0000256" key="5">
    <source>
        <dbReference type="ARBA" id="ARBA00022723"/>
    </source>
</evidence>
<protein>
    <recommendedName>
        <fullName evidence="14">EF-hand domain-containing protein</fullName>
    </recommendedName>
</protein>
<keyword evidence="11 12" id="KW-0472">Membrane</keyword>
<proteinExistence type="inferred from homology"/>
<dbReference type="PRINTS" id="PR00928">
    <property type="entry name" value="GRAVESDC"/>
</dbReference>
<evidence type="ECO:0000256" key="6">
    <source>
        <dbReference type="ARBA" id="ARBA00022737"/>
    </source>
</evidence>
<dbReference type="InterPro" id="IPR002048">
    <property type="entry name" value="EF_hand_dom"/>
</dbReference>
<dbReference type="FunFam" id="1.10.238.10:FF:000028">
    <property type="entry name" value="Putative calcium-binding mitochondrial carrier protein scamc-2"/>
    <property type="match status" value="1"/>
</dbReference>
<evidence type="ECO:0000256" key="11">
    <source>
        <dbReference type="ARBA" id="ARBA00023136"/>
    </source>
</evidence>
<evidence type="ECO:0000256" key="2">
    <source>
        <dbReference type="ARBA" id="ARBA00006375"/>
    </source>
</evidence>
<feature type="domain" description="EF-hand" evidence="14">
    <location>
        <begin position="77"/>
        <end position="112"/>
    </location>
</feature>
<dbReference type="Pfam" id="PF00153">
    <property type="entry name" value="Mito_carr"/>
    <property type="match status" value="3"/>
</dbReference>
<keyword evidence="3 13" id="KW-0813">Transport</keyword>
<dbReference type="PROSITE" id="PS50222">
    <property type="entry name" value="EF_HAND_2"/>
    <property type="match status" value="4"/>
</dbReference>
<dbReference type="Gene3D" id="1.10.238.10">
    <property type="entry name" value="EF-hand"/>
    <property type="match status" value="2"/>
</dbReference>
<dbReference type="Gene3D" id="1.50.40.10">
    <property type="entry name" value="Mitochondrial carrier domain"/>
    <property type="match status" value="1"/>
</dbReference>
<evidence type="ECO:0000259" key="14">
    <source>
        <dbReference type="PROSITE" id="PS50222"/>
    </source>
</evidence>
<comment type="subcellular location">
    <subcellularLocation>
        <location evidence="1">Mitochondrion inner membrane</location>
        <topology evidence="1">Multi-pass membrane protein</topology>
    </subcellularLocation>
</comment>
<dbReference type="PROSITE" id="PS00018">
    <property type="entry name" value="EF_HAND_1"/>
    <property type="match status" value="2"/>
</dbReference>
<dbReference type="PROSITE" id="PS50920">
    <property type="entry name" value="SOLCAR"/>
    <property type="match status" value="3"/>
</dbReference>
<evidence type="ECO:0000256" key="1">
    <source>
        <dbReference type="ARBA" id="ARBA00004448"/>
    </source>
</evidence>
<evidence type="ECO:0000256" key="3">
    <source>
        <dbReference type="ARBA" id="ARBA00022448"/>
    </source>
</evidence>
<feature type="domain" description="EF-hand" evidence="14">
    <location>
        <begin position="113"/>
        <end position="148"/>
    </location>
</feature>
<dbReference type="EMBL" id="VSWD01000011">
    <property type="protein sequence ID" value="KAK3087277.1"/>
    <property type="molecule type" value="Genomic_DNA"/>
</dbReference>
<dbReference type="Proteomes" id="UP001186944">
    <property type="component" value="Unassembled WGS sequence"/>
</dbReference>
<dbReference type="SMART" id="SM00054">
    <property type="entry name" value="EFh"/>
    <property type="match status" value="4"/>
</dbReference>
<keyword evidence="9" id="KW-1133">Transmembrane helix</keyword>
<dbReference type="InterPro" id="IPR018247">
    <property type="entry name" value="EF_Hand_1_Ca_BS"/>
</dbReference>
<dbReference type="InterPro" id="IPR011992">
    <property type="entry name" value="EF-hand-dom_pair"/>
</dbReference>
<dbReference type="InterPro" id="IPR023395">
    <property type="entry name" value="MCP_dom_sf"/>
</dbReference>
<dbReference type="SUPFAM" id="SSF47473">
    <property type="entry name" value="EF-hand"/>
    <property type="match status" value="1"/>
</dbReference>
<dbReference type="GO" id="GO:0055085">
    <property type="term" value="P:transmembrane transport"/>
    <property type="evidence" value="ECO:0007669"/>
    <property type="project" value="InterPro"/>
</dbReference>
<accession>A0AA88XL34</accession>
<dbReference type="PANTHER" id="PTHR24089">
    <property type="entry name" value="SOLUTE CARRIER FAMILY 25"/>
    <property type="match status" value="1"/>
</dbReference>
<keyword evidence="8" id="KW-0106">Calcium</keyword>
<dbReference type="Pfam" id="PF13499">
    <property type="entry name" value="EF-hand_7"/>
    <property type="match status" value="2"/>
</dbReference>
<dbReference type="SUPFAM" id="SSF103506">
    <property type="entry name" value="Mitochondrial carrier"/>
    <property type="match status" value="1"/>
</dbReference>
<organism evidence="15 16">
    <name type="scientific">Pinctada imbricata</name>
    <name type="common">Atlantic pearl-oyster</name>
    <name type="synonym">Pinctada martensii</name>
    <dbReference type="NCBI Taxonomy" id="66713"/>
    <lineage>
        <taxon>Eukaryota</taxon>
        <taxon>Metazoa</taxon>
        <taxon>Spiralia</taxon>
        <taxon>Lophotrochozoa</taxon>
        <taxon>Mollusca</taxon>
        <taxon>Bivalvia</taxon>
        <taxon>Autobranchia</taxon>
        <taxon>Pteriomorphia</taxon>
        <taxon>Pterioida</taxon>
        <taxon>Pterioidea</taxon>
        <taxon>Pteriidae</taxon>
        <taxon>Pinctada</taxon>
    </lineage>
</organism>
<gene>
    <name evidence="15" type="ORF">FSP39_003967</name>
</gene>
<keyword evidence="5" id="KW-0479">Metal-binding</keyword>
<dbReference type="InterPro" id="IPR002067">
    <property type="entry name" value="MCP"/>
</dbReference>
<feature type="repeat" description="Solcar" evidence="12">
    <location>
        <begin position="373"/>
        <end position="457"/>
    </location>
</feature>
<evidence type="ECO:0000313" key="15">
    <source>
        <dbReference type="EMBL" id="KAK3087277.1"/>
    </source>
</evidence>
<name>A0AA88XL34_PINIB</name>
<comment type="caution">
    <text evidence="15">The sequence shown here is derived from an EMBL/GenBank/DDBJ whole genome shotgun (WGS) entry which is preliminary data.</text>
</comment>
<dbReference type="GO" id="GO:0005743">
    <property type="term" value="C:mitochondrial inner membrane"/>
    <property type="evidence" value="ECO:0007669"/>
    <property type="project" value="UniProtKB-SubCell"/>
</dbReference>
<comment type="similarity">
    <text evidence="2 13">Belongs to the mitochondrial carrier (TC 2.A.29) family.</text>
</comment>
<evidence type="ECO:0000256" key="10">
    <source>
        <dbReference type="ARBA" id="ARBA00023128"/>
    </source>
</evidence>
<dbReference type="InterPro" id="IPR018108">
    <property type="entry name" value="MCP_transmembrane"/>
</dbReference>
<feature type="domain" description="EF-hand" evidence="14">
    <location>
        <begin position="46"/>
        <end position="76"/>
    </location>
</feature>
<evidence type="ECO:0000256" key="12">
    <source>
        <dbReference type="PROSITE-ProRule" id="PRU00282"/>
    </source>
</evidence>
<evidence type="ECO:0000256" key="9">
    <source>
        <dbReference type="ARBA" id="ARBA00022989"/>
    </source>
</evidence>
<evidence type="ECO:0000313" key="16">
    <source>
        <dbReference type="Proteomes" id="UP001186944"/>
    </source>
</evidence>